<feature type="domain" description="Protein kinase" evidence="18">
    <location>
        <begin position="440"/>
        <end position="756"/>
    </location>
</feature>
<evidence type="ECO:0000256" key="8">
    <source>
        <dbReference type="ARBA" id="ARBA00022989"/>
    </source>
</evidence>
<dbReference type="EC" id="4.6.1.2" evidence="3 15"/>
<evidence type="ECO:0000256" key="14">
    <source>
        <dbReference type="RuleBase" id="RU000405"/>
    </source>
</evidence>
<dbReference type="InterPro" id="IPR011009">
    <property type="entry name" value="Kinase-like_dom_sf"/>
</dbReference>
<dbReference type="GO" id="GO:0005524">
    <property type="term" value="F:ATP binding"/>
    <property type="evidence" value="ECO:0007669"/>
    <property type="project" value="InterPro"/>
</dbReference>
<keyword evidence="6" id="KW-0732">Signal</keyword>
<name>A0A1I7XIQ3_HETBA</name>
<protein>
    <recommendedName>
        <fullName evidence="3 15">Guanylate cyclase</fullName>
        <ecNumber evidence="3 15">4.6.1.2</ecNumber>
    </recommendedName>
</protein>
<dbReference type="SUPFAM" id="SSF56112">
    <property type="entry name" value="Protein kinase-like (PK-like)"/>
    <property type="match status" value="1"/>
</dbReference>
<dbReference type="SUPFAM" id="SSF53822">
    <property type="entry name" value="Periplasmic binding protein-like I"/>
    <property type="match status" value="1"/>
</dbReference>
<evidence type="ECO:0000256" key="17">
    <source>
        <dbReference type="SAM" id="Phobius"/>
    </source>
</evidence>
<dbReference type="Pfam" id="PF00211">
    <property type="entry name" value="Guanylate_cyc"/>
    <property type="match status" value="1"/>
</dbReference>
<keyword evidence="20" id="KW-1185">Reference proteome</keyword>
<dbReference type="AlphaFoldDB" id="A0A1I7XIQ3"/>
<comment type="similarity">
    <text evidence="14">Belongs to the adenylyl cyclase class-4/guanylyl cyclase family.</text>
</comment>
<dbReference type="Gene3D" id="3.40.50.2300">
    <property type="match status" value="2"/>
</dbReference>
<keyword evidence="13 15" id="KW-0141">cGMP biosynthesis</keyword>
<keyword evidence="7" id="KW-0547">Nucleotide-binding</keyword>
<dbReference type="InterPro" id="IPR000719">
    <property type="entry name" value="Prot_kinase_dom"/>
</dbReference>
<evidence type="ECO:0000259" key="18">
    <source>
        <dbReference type="PROSITE" id="PS50011"/>
    </source>
</evidence>
<feature type="transmembrane region" description="Helical" evidence="17">
    <location>
        <begin position="440"/>
        <end position="466"/>
    </location>
</feature>
<dbReference type="GO" id="GO:0007168">
    <property type="term" value="P:receptor guanylyl cyclase signaling pathway"/>
    <property type="evidence" value="ECO:0007669"/>
    <property type="project" value="TreeGrafter"/>
</dbReference>
<keyword evidence="4" id="KW-1003">Cell membrane</keyword>
<dbReference type="GO" id="GO:0035556">
    <property type="term" value="P:intracellular signal transduction"/>
    <property type="evidence" value="ECO:0007669"/>
    <property type="project" value="InterPro"/>
</dbReference>
<dbReference type="GO" id="GO:0004672">
    <property type="term" value="F:protein kinase activity"/>
    <property type="evidence" value="ECO:0007669"/>
    <property type="project" value="InterPro"/>
</dbReference>
<dbReference type="Gene3D" id="1.10.510.10">
    <property type="entry name" value="Transferase(Phosphotransferase) domain 1"/>
    <property type="match status" value="1"/>
</dbReference>
<evidence type="ECO:0000256" key="1">
    <source>
        <dbReference type="ARBA" id="ARBA00001436"/>
    </source>
</evidence>
<sequence>MTPMPPVRPSGAKKTINVGIQMILEYDEVYGTKNYMKFIRYTSYVGYKQSAGALFVALDKVREMRLLDEYDFNFIFRYDNCVEKEAVGIAIEMITQENVDVIIGPTCTAPAIAVGVIASYYNLPQYIWGFTSANELANVPRFPTVIILTPNYFTLSLALLSVFSHFKWTEFAFIYSATEDPQRCPVFLTDIQKAVYDYPQFQLSFTAAIRNMTDDNIKLVLKEASGKARIIAVCLSAPENKRQFMLLASEMNMITDEYVYIFSDLGSRGYHQASSTIFEQFGEEVQQKMMQSPLNCGQECDPAYGWQVGQLSPQLYEAFIIYATVLNRTISNNMSYRNGKYMFNITAGTYQGLLGNATIAYDGARIPEFSFSTVNTNMETIRLGTIVMDTRGVNACIIEKFTPNYSLNDENNIVWDGLPAPLSTPVCGFQGCPPPFVQLYGFYIIIAAAVVLILIVIIITVVVYAVKARIKERERLDALWKIPFFELRKVVHKHASFTSEISEANSRNVENRSETDRMCFFYYGKESLMGFKHSVMIKYEQNVNEEFRKEVITKGSLPMDSVFIQSMMMDIASGLVYIHDSFLVRHGRLTSQVISDCINYGLTYSQRVDKSWGCQFIGRFQICVVDDRWQVKISFFGTSPIKEVEHRSNEELLWTAPEIIRGDADSMGTPEGDVYSFAIIASELITKKTAWNMDNRKETVEDIIRLVSKTSINPFRPDVEPDEHMEIGPQYIHLVRECWSETPKHRHTMKHVKSLLSSAQKGKKRNLMDHVMNTLENYASSLEAEVEERMKELVEEKKKSDILLYRMLPKQVADRLKLGQAVQPESYDSVTIFFSDVVSFTTLASKCTPMQVVETIGDGYLCVSGLPNRNGLEHIKEICDLSLELITGLRAFSVPNLPREKINIRVGIHTGSVVAGVVGLTMPRYCLFGDTVNTASRMESNGKPAHIHLSMDANDLLNRTHPGYKTESRGEVIIKGKGVMNTFWLVGRGDIDIQEKPQTDGISVI</sequence>
<dbReference type="CDD" id="cd07302">
    <property type="entry name" value="CHD"/>
    <property type="match status" value="1"/>
</dbReference>
<dbReference type="WBParaSite" id="Hba_17195">
    <property type="protein sequence ID" value="Hba_17195"/>
    <property type="gene ID" value="Hba_17195"/>
</dbReference>
<evidence type="ECO:0000256" key="4">
    <source>
        <dbReference type="ARBA" id="ARBA00022475"/>
    </source>
</evidence>
<dbReference type="Gene3D" id="6.10.250.780">
    <property type="match status" value="1"/>
</dbReference>
<dbReference type="GO" id="GO:0004016">
    <property type="term" value="F:adenylate cyclase activity"/>
    <property type="evidence" value="ECO:0007669"/>
    <property type="project" value="TreeGrafter"/>
</dbReference>
<dbReference type="InterPro" id="IPR029787">
    <property type="entry name" value="Nucleotide_cyclase"/>
</dbReference>
<evidence type="ECO:0000256" key="5">
    <source>
        <dbReference type="ARBA" id="ARBA00022692"/>
    </source>
</evidence>
<keyword evidence="10" id="KW-0675">Receptor</keyword>
<dbReference type="PROSITE" id="PS50011">
    <property type="entry name" value="PROTEIN_KINASE_DOM"/>
    <property type="match status" value="1"/>
</dbReference>
<evidence type="ECO:0000256" key="11">
    <source>
        <dbReference type="ARBA" id="ARBA00023180"/>
    </source>
</evidence>
<dbReference type="Proteomes" id="UP000095283">
    <property type="component" value="Unplaced"/>
</dbReference>
<dbReference type="Pfam" id="PF00069">
    <property type="entry name" value="Pkinase"/>
    <property type="match status" value="1"/>
</dbReference>
<evidence type="ECO:0000256" key="7">
    <source>
        <dbReference type="ARBA" id="ARBA00022741"/>
    </source>
</evidence>
<feature type="coiled-coil region" evidence="16">
    <location>
        <begin position="772"/>
        <end position="799"/>
    </location>
</feature>
<dbReference type="SUPFAM" id="SSF55073">
    <property type="entry name" value="Nucleotide cyclase"/>
    <property type="match status" value="1"/>
</dbReference>
<dbReference type="InterPro" id="IPR001054">
    <property type="entry name" value="A/G_cyclase"/>
</dbReference>
<keyword evidence="8 17" id="KW-1133">Transmembrane helix</keyword>
<dbReference type="PANTHER" id="PTHR11920">
    <property type="entry name" value="GUANYLYL CYCLASE"/>
    <property type="match status" value="1"/>
</dbReference>
<dbReference type="CDD" id="cd06352">
    <property type="entry name" value="PBP1_NPR_GC-like"/>
    <property type="match status" value="1"/>
</dbReference>
<comment type="catalytic activity">
    <reaction evidence="1 15">
        <text>GTP = 3',5'-cyclic GMP + diphosphate</text>
        <dbReference type="Rhea" id="RHEA:13665"/>
        <dbReference type="ChEBI" id="CHEBI:33019"/>
        <dbReference type="ChEBI" id="CHEBI:37565"/>
        <dbReference type="ChEBI" id="CHEBI:57746"/>
        <dbReference type="EC" id="4.6.1.2"/>
    </reaction>
</comment>
<evidence type="ECO:0000256" key="10">
    <source>
        <dbReference type="ARBA" id="ARBA00023170"/>
    </source>
</evidence>
<keyword evidence="5 17" id="KW-0812">Transmembrane</keyword>
<dbReference type="GO" id="GO:0005886">
    <property type="term" value="C:plasma membrane"/>
    <property type="evidence" value="ECO:0007669"/>
    <property type="project" value="UniProtKB-SubCell"/>
</dbReference>
<comment type="subcellular location">
    <subcellularLocation>
        <location evidence="2">Cell membrane</location>
        <topology evidence="2">Single-pass type I membrane protein</topology>
    </subcellularLocation>
</comment>
<dbReference type="GO" id="GO:0001653">
    <property type="term" value="F:peptide receptor activity"/>
    <property type="evidence" value="ECO:0007669"/>
    <property type="project" value="TreeGrafter"/>
</dbReference>
<dbReference type="GO" id="GO:0004383">
    <property type="term" value="F:guanylate cyclase activity"/>
    <property type="evidence" value="ECO:0007669"/>
    <property type="project" value="UniProtKB-EC"/>
</dbReference>
<dbReference type="Pfam" id="PF07701">
    <property type="entry name" value="HNOBA"/>
    <property type="match status" value="1"/>
</dbReference>
<feature type="domain" description="Guanylate cyclase" evidence="19">
    <location>
        <begin position="806"/>
        <end position="939"/>
    </location>
</feature>
<dbReference type="PROSITE" id="PS50125">
    <property type="entry name" value="GUANYLATE_CYCLASE_2"/>
    <property type="match status" value="1"/>
</dbReference>
<keyword evidence="9 17" id="KW-0472">Membrane</keyword>
<evidence type="ECO:0000313" key="20">
    <source>
        <dbReference type="Proteomes" id="UP000095283"/>
    </source>
</evidence>
<keyword evidence="11" id="KW-0325">Glycoprotein</keyword>
<reference evidence="21" key="1">
    <citation type="submission" date="2016-11" db="UniProtKB">
        <authorList>
            <consortium name="WormBaseParasite"/>
        </authorList>
    </citation>
    <scope>IDENTIFICATION</scope>
</reference>
<keyword evidence="12 14" id="KW-0456">Lyase</keyword>
<dbReference type="InterPro" id="IPR011645">
    <property type="entry name" value="HNOB_dom_associated"/>
</dbReference>
<dbReference type="InterPro" id="IPR028082">
    <property type="entry name" value="Peripla_BP_I"/>
</dbReference>
<dbReference type="PROSITE" id="PS00452">
    <property type="entry name" value="GUANYLATE_CYCLASE_1"/>
    <property type="match status" value="1"/>
</dbReference>
<dbReference type="InterPro" id="IPR050401">
    <property type="entry name" value="Cyclic_nucleotide_synthase"/>
</dbReference>
<accession>A0A1I7XIQ3</accession>
<dbReference type="InterPro" id="IPR001828">
    <property type="entry name" value="ANF_lig-bd_rcpt"/>
</dbReference>
<dbReference type="Pfam" id="PF01094">
    <property type="entry name" value="ANF_receptor"/>
    <property type="match status" value="1"/>
</dbReference>
<evidence type="ECO:0000256" key="6">
    <source>
        <dbReference type="ARBA" id="ARBA00022729"/>
    </source>
</evidence>
<keyword evidence="16" id="KW-0175">Coiled coil</keyword>
<evidence type="ECO:0000256" key="12">
    <source>
        <dbReference type="ARBA" id="ARBA00023239"/>
    </source>
</evidence>
<evidence type="ECO:0000259" key="19">
    <source>
        <dbReference type="PROSITE" id="PS50125"/>
    </source>
</evidence>
<organism evidence="20 21">
    <name type="scientific">Heterorhabditis bacteriophora</name>
    <name type="common">Entomopathogenic nematode worm</name>
    <dbReference type="NCBI Taxonomy" id="37862"/>
    <lineage>
        <taxon>Eukaryota</taxon>
        <taxon>Metazoa</taxon>
        <taxon>Ecdysozoa</taxon>
        <taxon>Nematoda</taxon>
        <taxon>Chromadorea</taxon>
        <taxon>Rhabditida</taxon>
        <taxon>Rhabditina</taxon>
        <taxon>Rhabditomorpha</taxon>
        <taxon>Strongyloidea</taxon>
        <taxon>Heterorhabditidae</taxon>
        <taxon>Heterorhabditis</taxon>
    </lineage>
</organism>
<evidence type="ECO:0000256" key="3">
    <source>
        <dbReference type="ARBA" id="ARBA00012202"/>
    </source>
</evidence>
<dbReference type="Gene3D" id="3.30.70.1230">
    <property type="entry name" value="Nucleotide cyclase"/>
    <property type="match status" value="2"/>
</dbReference>
<evidence type="ECO:0000256" key="16">
    <source>
        <dbReference type="SAM" id="Coils"/>
    </source>
</evidence>
<evidence type="ECO:0000256" key="15">
    <source>
        <dbReference type="RuleBase" id="RU003431"/>
    </source>
</evidence>
<dbReference type="InterPro" id="IPR018297">
    <property type="entry name" value="A/G_cyclase_CS"/>
</dbReference>
<evidence type="ECO:0000256" key="9">
    <source>
        <dbReference type="ARBA" id="ARBA00023136"/>
    </source>
</evidence>
<dbReference type="SMART" id="SM00044">
    <property type="entry name" value="CYCc"/>
    <property type="match status" value="1"/>
</dbReference>
<evidence type="ECO:0000313" key="21">
    <source>
        <dbReference type="WBParaSite" id="Hba_17195"/>
    </source>
</evidence>
<evidence type="ECO:0000256" key="2">
    <source>
        <dbReference type="ARBA" id="ARBA00004251"/>
    </source>
</evidence>
<evidence type="ECO:0000256" key="13">
    <source>
        <dbReference type="ARBA" id="ARBA00023293"/>
    </source>
</evidence>
<proteinExistence type="inferred from homology"/>
<dbReference type="PANTHER" id="PTHR11920:SF495">
    <property type="entry name" value="RECEPTOR-TYPE GUANYLATE CYCLASE GCY-7"/>
    <property type="match status" value="1"/>
</dbReference>